<dbReference type="GO" id="GO:0045121">
    <property type="term" value="C:membrane raft"/>
    <property type="evidence" value="ECO:0007669"/>
    <property type="project" value="UniProtKB-SubCell"/>
</dbReference>
<proteinExistence type="predicted"/>
<evidence type="ECO:0000256" key="10">
    <source>
        <dbReference type="ARBA" id="ARBA00023157"/>
    </source>
</evidence>
<keyword evidence="18" id="KW-0472">Membrane</keyword>
<evidence type="ECO:0000313" key="22">
    <source>
        <dbReference type="RefSeq" id="XP_020829255.1"/>
    </source>
</evidence>
<dbReference type="CDD" id="cd10579">
    <property type="entry name" value="TNFRSF6"/>
    <property type="match status" value="1"/>
</dbReference>
<keyword evidence="6" id="KW-0732">Signal</keyword>
<evidence type="ECO:0000256" key="13">
    <source>
        <dbReference type="ARBA" id="ARBA00030181"/>
    </source>
</evidence>
<evidence type="ECO:0000256" key="2">
    <source>
        <dbReference type="ARBA" id="ARBA00004285"/>
    </source>
</evidence>
<keyword evidence="22" id="KW-0675">Receptor</keyword>
<name>A0A6P5J4T8_PHACI</name>
<evidence type="ECO:0000259" key="20">
    <source>
        <dbReference type="PROSITE" id="PS50050"/>
    </source>
</evidence>
<evidence type="ECO:0000256" key="9">
    <source>
        <dbReference type="ARBA" id="ARBA00023139"/>
    </source>
</evidence>
<keyword evidence="18" id="KW-0812">Transmembrane</keyword>
<dbReference type="SUPFAM" id="SSF47986">
    <property type="entry name" value="DEATH domain"/>
    <property type="match status" value="1"/>
</dbReference>
<dbReference type="Gene3D" id="1.10.533.10">
    <property type="entry name" value="Death Domain, Fas"/>
    <property type="match status" value="1"/>
</dbReference>
<dbReference type="GO" id="GO:0097049">
    <property type="term" value="P:motor neuron apoptotic process"/>
    <property type="evidence" value="ECO:0007669"/>
    <property type="project" value="TreeGrafter"/>
</dbReference>
<evidence type="ECO:0000256" key="5">
    <source>
        <dbReference type="ARBA" id="ARBA00022703"/>
    </source>
</evidence>
<comment type="caution">
    <text evidence="16">Lacks conserved residue(s) required for the propagation of feature annotation.</text>
</comment>
<dbReference type="GO" id="GO:0005031">
    <property type="term" value="F:tumor necrosis factor receptor activity"/>
    <property type="evidence" value="ECO:0007669"/>
    <property type="project" value="TreeGrafter"/>
</dbReference>
<dbReference type="GO" id="GO:0032872">
    <property type="term" value="P:regulation of stress-activated MAPK cascade"/>
    <property type="evidence" value="ECO:0007669"/>
    <property type="project" value="TreeGrafter"/>
</dbReference>
<keyword evidence="21" id="KW-1185">Reference proteome</keyword>
<evidence type="ECO:0000313" key="21">
    <source>
        <dbReference type="Proteomes" id="UP000515140"/>
    </source>
</evidence>
<dbReference type="PRINTS" id="PR01680">
    <property type="entry name" value="TNFACTORR6"/>
</dbReference>
<evidence type="ECO:0000256" key="4">
    <source>
        <dbReference type="ARBA" id="ARBA00022475"/>
    </source>
</evidence>
<dbReference type="PROSITE" id="PS50017">
    <property type="entry name" value="DEATH_DOMAIN"/>
    <property type="match status" value="1"/>
</dbReference>
<dbReference type="SUPFAM" id="SSF57586">
    <property type="entry name" value="TNF receptor-like"/>
    <property type="match status" value="2"/>
</dbReference>
<dbReference type="Pfam" id="PF00531">
    <property type="entry name" value="Death"/>
    <property type="match status" value="1"/>
</dbReference>
<evidence type="ECO:0000256" key="14">
    <source>
        <dbReference type="ARBA" id="ARBA00032338"/>
    </source>
</evidence>
<dbReference type="Proteomes" id="UP000515140">
    <property type="component" value="Unplaced"/>
</dbReference>
<keyword evidence="8" id="KW-0112">Calmodulin-binding</keyword>
<feature type="domain" description="TNFR-Cys" evidence="20">
    <location>
        <begin position="138"/>
        <end position="181"/>
    </location>
</feature>
<organism evidence="21 22">
    <name type="scientific">Phascolarctos cinereus</name>
    <name type="common">Koala</name>
    <dbReference type="NCBI Taxonomy" id="38626"/>
    <lineage>
        <taxon>Eukaryota</taxon>
        <taxon>Metazoa</taxon>
        <taxon>Chordata</taxon>
        <taxon>Craniata</taxon>
        <taxon>Vertebrata</taxon>
        <taxon>Euteleostomi</taxon>
        <taxon>Mammalia</taxon>
        <taxon>Metatheria</taxon>
        <taxon>Diprotodontia</taxon>
        <taxon>Phascolarctidae</taxon>
        <taxon>Phascolarctos</taxon>
    </lineage>
</organism>
<dbReference type="InterPro" id="IPR008063">
    <property type="entry name" value="Fas_rcpt"/>
</dbReference>
<dbReference type="GO" id="GO:0005516">
    <property type="term" value="F:calmodulin binding"/>
    <property type="evidence" value="ECO:0007669"/>
    <property type="project" value="UniProtKB-KW"/>
</dbReference>
<dbReference type="InterPro" id="IPR001368">
    <property type="entry name" value="TNFR/NGFR_Cys_rich_reg"/>
</dbReference>
<keyword evidence="9" id="KW-0564">Palmitate</keyword>
<dbReference type="Gene3D" id="2.10.50.10">
    <property type="entry name" value="Tumor Necrosis Factor Receptor, subunit A, domain 2"/>
    <property type="match status" value="2"/>
</dbReference>
<keyword evidence="5" id="KW-0053">Apoptosis</keyword>
<dbReference type="InterPro" id="IPR000488">
    <property type="entry name" value="Death_dom"/>
</dbReference>
<evidence type="ECO:0000256" key="3">
    <source>
        <dbReference type="ARBA" id="ARBA00015761"/>
    </source>
</evidence>
<evidence type="ECO:0000256" key="18">
    <source>
        <dbReference type="SAM" id="Phobius"/>
    </source>
</evidence>
<evidence type="ECO:0000256" key="8">
    <source>
        <dbReference type="ARBA" id="ARBA00022860"/>
    </source>
</evidence>
<evidence type="ECO:0000256" key="7">
    <source>
        <dbReference type="ARBA" id="ARBA00022737"/>
    </source>
</evidence>
<feature type="region of interest" description="Disordered" evidence="17">
    <location>
        <begin position="1"/>
        <end position="33"/>
    </location>
</feature>
<keyword evidence="4" id="KW-1003">Cell membrane</keyword>
<feature type="repeat" description="TNFR-Cys" evidence="16">
    <location>
        <begin position="182"/>
        <end position="219"/>
    </location>
</feature>
<evidence type="ECO:0000256" key="12">
    <source>
        <dbReference type="ARBA" id="ARBA00023288"/>
    </source>
</evidence>
<dbReference type="InterPro" id="IPR011029">
    <property type="entry name" value="DEATH-like_dom_sf"/>
</dbReference>
<dbReference type="CTD" id="355"/>
<evidence type="ECO:0000256" key="6">
    <source>
        <dbReference type="ARBA" id="ARBA00022729"/>
    </source>
</evidence>
<dbReference type="SMART" id="SM00005">
    <property type="entry name" value="DEATH"/>
    <property type="match status" value="1"/>
</dbReference>
<accession>A0A6P5J4T8</accession>
<dbReference type="GeneID" id="110198951"/>
<dbReference type="InParanoid" id="A0A6P5J4T8"/>
<evidence type="ECO:0000256" key="1">
    <source>
        <dbReference type="ARBA" id="ARBA00004251"/>
    </source>
</evidence>
<gene>
    <name evidence="22" type="primary">FAS</name>
</gene>
<sequence>MSEGRRGSGAGAPRGARGSLVGEETGRAPPRTGLSHCLDSSTFIFCPLTAMGGSRLLDFQLLLLILIGIDGALCRNTTSPRLGTDSKWPQVKKNFTKREATCPKGQHPVGAICCQLCPPGTKKVLDCLVDGGKPNCTSCALGEEYMDHPHYYDKCLRCGLCDGEHGLEVRKNCTTLQNVVCGCAKHFFCNTPECKHCDPCAQCEHGFLEECTENRNAICHEEVPGNKWLYLLLLLLILAPILLIIYCWRRKFKGNGYSLEKGNEENIPLSYTDIDLSTHISKIAENMELDQVRKFVREMGTTEVKIDQVKNDYNNDTEEQKFQLLKHWYESHGKKGAHRRLILGLREMGLRVVAEKIQDVISTQPGNDVINTHPENQPENGNSSIPHNQGPASS</sequence>
<feature type="transmembrane region" description="Helical" evidence="18">
    <location>
        <begin position="228"/>
        <end position="248"/>
    </location>
</feature>
<dbReference type="GO" id="GO:0043066">
    <property type="term" value="P:negative regulation of apoptotic process"/>
    <property type="evidence" value="ECO:0007669"/>
    <property type="project" value="TreeGrafter"/>
</dbReference>
<dbReference type="FunCoup" id="A0A6P5J4T8">
    <property type="interactions" value="1357"/>
</dbReference>
<dbReference type="GO" id="GO:0031265">
    <property type="term" value="C:CD95 death-inducing signaling complex"/>
    <property type="evidence" value="ECO:0007669"/>
    <property type="project" value="TreeGrafter"/>
</dbReference>
<dbReference type="SMART" id="SM00208">
    <property type="entry name" value="TNFR"/>
    <property type="match status" value="3"/>
</dbReference>
<dbReference type="PROSITE" id="PS00652">
    <property type="entry name" value="TNFR_NGFR_1"/>
    <property type="match status" value="1"/>
</dbReference>
<dbReference type="OMA" id="RNTKNGR"/>
<evidence type="ECO:0000256" key="15">
    <source>
        <dbReference type="ARBA" id="ARBA00032502"/>
    </source>
</evidence>
<evidence type="ECO:0000256" key="17">
    <source>
        <dbReference type="SAM" id="MobiDB-lite"/>
    </source>
</evidence>
<dbReference type="PANTHER" id="PTHR46874:SF1">
    <property type="entry name" value="TUMOR NECROSIS FACTOR RECEPTOR SUPERFAMILY MEMBER 6"/>
    <property type="match status" value="1"/>
</dbReference>
<dbReference type="RefSeq" id="XP_020829255.1">
    <property type="nucleotide sequence ID" value="XM_020973596.1"/>
</dbReference>
<protein>
    <recommendedName>
        <fullName evidence="3">Tumor necrosis factor receptor superfamily member 6</fullName>
    </recommendedName>
    <alternativeName>
        <fullName evidence="14">Apo-1 antigen</fullName>
    </alternativeName>
    <alternativeName>
        <fullName evidence="15">Apoptosis-mediating surface antigen FAS</fullName>
    </alternativeName>
    <alternativeName>
        <fullName evidence="13">FASLG receptor</fullName>
    </alternativeName>
</protein>
<comment type="subcellular location">
    <subcellularLocation>
        <location evidence="1">Cell membrane</location>
        <topology evidence="1">Single-pass type I membrane protein</topology>
    </subcellularLocation>
    <subcellularLocation>
        <location evidence="2">Membrane raft</location>
    </subcellularLocation>
</comment>
<keyword evidence="10" id="KW-1015">Disulfide bond</keyword>
<dbReference type="GO" id="GO:0006924">
    <property type="term" value="P:activation-induced cell death of T cells"/>
    <property type="evidence" value="ECO:0007669"/>
    <property type="project" value="TreeGrafter"/>
</dbReference>
<dbReference type="InterPro" id="IPR033999">
    <property type="entry name" value="TNFRSF6_N"/>
</dbReference>
<feature type="repeat" description="TNFR-Cys" evidence="16">
    <location>
        <begin position="138"/>
        <end position="181"/>
    </location>
</feature>
<feature type="domain" description="Death" evidence="19">
    <location>
        <begin position="277"/>
        <end position="361"/>
    </location>
</feature>
<dbReference type="KEGG" id="pcw:110198951"/>
<dbReference type="GO" id="GO:0097527">
    <property type="term" value="P:necroptotic signaling pathway"/>
    <property type="evidence" value="ECO:0007669"/>
    <property type="project" value="TreeGrafter"/>
</dbReference>
<keyword evidence="18" id="KW-1133">Transmembrane helix</keyword>
<dbReference type="GO" id="GO:0006955">
    <property type="term" value="P:immune response"/>
    <property type="evidence" value="ECO:0007669"/>
    <property type="project" value="InterPro"/>
</dbReference>
<feature type="region of interest" description="Disordered" evidence="17">
    <location>
        <begin position="364"/>
        <end position="394"/>
    </location>
</feature>
<keyword evidence="11" id="KW-0325">Glycoprotein</keyword>
<dbReference type="PROSITE" id="PS50050">
    <property type="entry name" value="TNFR_NGFR_2"/>
    <property type="match status" value="2"/>
</dbReference>
<dbReference type="PANTHER" id="PTHR46874">
    <property type="entry name" value="TUMOR NECROSIS FACTOR RECEPTOR SUPERFAMILY MEMBER 6"/>
    <property type="match status" value="1"/>
</dbReference>
<dbReference type="GO" id="GO:0097192">
    <property type="term" value="P:extrinsic apoptotic signaling pathway in absence of ligand"/>
    <property type="evidence" value="ECO:0007669"/>
    <property type="project" value="TreeGrafter"/>
</dbReference>
<dbReference type="AlphaFoldDB" id="A0A6P5J4T8"/>
<evidence type="ECO:0000256" key="16">
    <source>
        <dbReference type="PROSITE-ProRule" id="PRU00206"/>
    </source>
</evidence>
<reference evidence="22" key="1">
    <citation type="submission" date="2025-08" db="UniProtKB">
        <authorList>
            <consortium name="RefSeq"/>
        </authorList>
    </citation>
    <scope>IDENTIFICATION</scope>
    <source>
        <tissue evidence="22">Spleen</tissue>
    </source>
</reference>
<keyword evidence="7" id="KW-0677">Repeat</keyword>
<evidence type="ECO:0000259" key="19">
    <source>
        <dbReference type="PROSITE" id="PS50017"/>
    </source>
</evidence>
<dbReference type="Pfam" id="PF00020">
    <property type="entry name" value="TNFR_c6"/>
    <property type="match status" value="1"/>
</dbReference>
<dbReference type="GO" id="GO:0009897">
    <property type="term" value="C:external side of plasma membrane"/>
    <property type="evidence" value="ECO:0007669"/>
    <property type="project" value="TreeGrafter"/>
</dbReference>
<evidence type="ECO:0000256" key="11">
    <source>
        <dbReference type="ARBA" id="ARBA00023180"/>
    </source>
</evidence>
<keyword evidence="12" id="KW-0449">Lipoprotein</keyword>
<feature type="domain" description="TNFR-Cys" evidence="20">
    <location>
        <begin position="182"/>
        <end position="219"/>
    </location>
</feature>